<protein>
    <submittedName>
        <fullName evidence="1">Putative secreted protein</fullName>
    </submittedName>
</protein>
<accession>A0A6B0U512</accession>
<dbReference type="AlphaFoldDB" id="A0A6B0U512"/>
<reference evidence="1" key="1">
    <citation type="submission" date="2019-12" db="EMBL/GenBank/DDBJ databases">
        <title>An insight into the sialome of adult female Ixodes ricinus ticks feeding for 6 days.</title>
        <authorList>
            <person name="Perner J."/>
            <person name="Ribeiro J.M.C."/>
        </authorList>
    </citation>
    <scope>NUCLEOTIDE SEQUENCE</scope>
    <source>
        <strain evidence="1">Semi-engorged</strain>
        <tissue evidence="1">Salivary glands</tissue>
    </source>
</reference>
<dbReference type="EMBL" id="GIFC01001233">
    <property type="protein sequence ID" value="MXU83316.1"/>
    <property type="molecule type" value="Transcribed_RNA"/>
</dbReference>
<name>A0A6B0U512_IXORI</name>
<sequence>MKWHSLNRSKPKRCTSLCGFAGSATAAVINFLYKHEIKPALRLVFVATAPCASKLHKHNELLFSEEQCLFHLRC</sequence>
<evidence type="ECO:0000313" key="1">
    <source>
        <dbReference type="EMBL" id="MXU83316.1"/>
    </source>
</evidence>
<proteinExistence type="predicted"/>
<organism evidence="1">
    <name type="scientific">Ixodes ricinus</name>
    <name type="common">Common tick</name>
    <name type="synonym">Acarus ricinus</name>
    <dbReference type="NCBI Taxonomy" id="34613"/>
    <lineage>
        <taxon>Eukaryota</taxon>
        <taxon>Metazoa</taxon>
        <taxon>Ecdysozoa</taxon>
        <taxon>Arthropoda</taxon>
        <taxon>Chelicerata</taxon>
        <taxon>Arachnida</taxon>
        <taxon>Acari</taxon>
        <taxon>Parasitiformes</taxon>
        <taxon>Ixodida</taxon>
        <taxon>Ixodoidea</taxon>
        <taxon>Ixodidae</taxon>
        <taxon>Ixodinae</taxon>
        <taxon>Ixodes</taxon>
    </lineage>
</organism>